<dbReference type="EMBL" id="CAIIXF020000005">
    <property type="protein sequence ID" value="CAH1784878.1"/>
    <property type="molecule type" value="Genomic_DNA"/>
</dbReference>
<reference evidence="1" key="1">
    <citation type="submission" date="2022-03" db="EMBL/GenBank/DDBJ databases">
        <authorList>
            <person name="Martin C."/>
        </authorList>
    </citation>
    <scope>NUCLEOTIDE SEQUENCE</scope>
</reference>
<evidence type="ECO:0000313" key="2">
    <source>
        <dbReference type="Proteomes" id="UP000749559"/>
    </source>
</evidence>
<dbReference type="Gene3D" id="4.10.40.20">
    <property type="match status" value="1"/>
</dbReference>
<protein>
    <submittedName>
        <fullName evidence="1">Uncharacterized protein</fullName>
    </submittedName>
</protein>
<sequence length="151" mass="17020">ILSHEHNLTVDCKQQLDKIETEKNSRDVVLKFYYVLKRSKNVSIMMDNYKLMWIVLFGAQMTLYTGAFDEVKCKVNQKCPTIKSDCEKDSYGCCAVCALGENEPCGSQFPARCGEGLICSLSDKDLIFDDIVIPMETACPMFGCSCKKDIK</sequence>
<comment type="caution">
    <text evidence="1">The sequence shown here is derived from an EMBL/GenBank/DDBJ whole genome shotgun (WGS) entry which is preliminary data.</text>
</comment>
<gene>
    <name evidence="1" type="ORF">OFUS_LOCUS11004</name>
</gene>
<dbReference type="InterPro" id="IPR009030">
    <property type="entry name" value="Growth_fac_rcpt_cys_sf"/>
</dbReference>
<name>A0A8J1T584_OWEFU</name>
<organism evidence="1 2">
    <name type="scientific">Owenia fusiformis</name>
    <name type="common">Polychaete worm</name>
    <dbReference type="NCBI Taxonomy" id="6347"/>
    <lineage>
        <taxon>Eukaryota</taxon>
        <taxon>Metazoa</taxon>
        <taxon>Spiralia</taxon>
        <taxon>Lophotrochozoa</taxon>
        <taxon>Annelida</taxon>
        <taxon>Polychaeta</taxon>
        <taxon>Sedentaria</taxon>
        <taxon>Canalipalpata</taxon>
        <taxon>Sabellida</taxon>
        <taxon>Oweniida</taxon>
        <taxon>Oweniidae</taxon>
        <taxon>Owenia</taxon>
    </lineage>
</organism>
<dbReference type="SUPFAM" id="SSF57184">
    <property type="entry name" value="Growth factor receptor domain"/>
    <property type="match status" value="1"/>
</dbReference>
<feature type="non-terminal residue" evidence="1">
    <location>
        <position position="1"/>
    </location>
</feature>
<dbReference type="AlphaFoldDB" id="A0A8J1T584"/>
<keyword evidence="2" id="KW-1185">Reference proteome</keyword>
<accession>A0A8J1T584</accession>
<evidence type="ECO:0000313" key="1">
    <source>
        <dbReference type="EMBL" id="CAH1784878.1"/>
    </source>
</evidence>
<dbReference type="Proteomes" id="UP000749559">
    <property type="component" value="Unassembled WGS sequence"/>
</dbReference>
<proteinExistence type="predicted"/>